<dbReference type="Pfam" id="PF02141">
    <property type="entry name" value="DENN"/>
    <property type="match status" value="1"/>
</dbReference>
<dbReference type="InterPro" id="IPR051942">
    <property type="entry name" value="DENN_domain_containing_2"/>
</dbReference>
<dbReference type="EMBL" id="KB097558">
    <property type="protein sequence ID" value="ESN94928.1"/>
    <property type="molecule type" value="Genomic_DNA"/>
</dbReference>
<dbReference type="CTD" id="20194583"/>
<gene>
    <name evidence="4" type="primary">20194583</name>
    <name evidence="3" type="ORF">HELRODRAFT_102916</name>
</gene>
<dbReference type="InterPro" id="IPR043153">
    <property type="entry name" value="DENN_C"/>
</dbReference>
<dbReference type="eggNOG" id="KOG3569">
    <property type="taxonomic scope" value="Eukaryota"/>
</dbReference>
<dbReference type="EnsemblMetazoa" id="HelroT102916">
    <property type="protein sequence ID" value="HelroP102916"/>
    <property type="gene ID" value="HelroG102916"/>
</dbReference>
<proteinExistence type="predicted"/>
<dbReference type="InParanoid" id="T1EDD1"/>
<evidence type="ECO:0000259" key="2">
    <source>
        <dbReference type="PROSITE" id="PS50211"/>
    </source>
</evidence>
<evidence type="ECO:0000313" key="3">
    <source>
        <dbReference type="EMBL" id="ESN94928.1"/>
    </source>
</evidence>
<evidence type="ECO:0000313" key="5">
    <source>
        <dbReference type="Proteomes" id="UP000015101"/>
    </source>
</evidence>
<dbReference type="InterPro" id="IPR001194">
    <property type="entry name" value="cDENN_dom"/>
</dbReference>
<reference evidence="4" key="3">
    <citation type="submission" date="2015-06" db="UniProtKB">
        <authorList>
            <consortium name="EnsemblMetazoa"/>
        </authorList>
    </citation>
    <scope>IDENTIFICATION</scope>
</reference>
<reference evidence="5" key="1">
    <citation type="submission" date="2012-12" db="EMBL/GenBank/DDBJ databases">
        <authorList>
            <person name="Hellsten U."/>
            <person name="Grimwood J."/>
            <person name="Chapman J.A."/>
            <person name="Shapiro H."/>
            <person name="Aerts A."/>
            <person name="Otillar R.P."/>
            <person name="Terry A.Y."/>
            <person name="Boore J.L."/>
            <person name="Simakov O."/>
            <person name="Marletaz F."/>
            <person name="Cho S.-J."/>
            <person name="Edsinger-Gonzales E."/>
            <person name="Havlak P."/>
            <person name="Kuo D.-H."/>
            <person name="Larsson T."/>
            <person name="Lv J."/>
            <person name="Arendt D."/>
            <person name="Savage R."/>
            <person name="Osoegawa K."/>
            <person name="de Jong P."/>
            <person name="Lindberg D.R."/>
            <person name="Seaver E.C."/>
            <person name="Weisblat D.A."/>
            <person name="Putnam N.H."/>
            <person name="Grigoriev I.V."/>
            <person name="Rokhsar D.S."/>
        </authorList>
    </citation>
    <scope>NUCLEOTIDE SEQUENCE</scope>
</reference>
<dbReference type="Gene3D" id="3.30.450.200">
    <property type="match status" value="1"/>
</dbReference>
<dbReference type="InterPro" id="IPR037516">
    <property type="entry name" value="Tripartite_DENN"/>
</dbReference>
<dbReference type="EMBL" id="AMQM01007075">
    <property type="status" value="NOT_ANNOTATED_CDS"/>
    <property type="molecule type" value="Genomic_DNA"/>
</dbReference>
<evidence type="ECO:0000256" key="1">
    <source>
        <dbReference type="SAM" id="Phobius"/>
    </source>
</evidence>
<keyword evidence="5" id="KW-1185">Reference proteome</keyword>
<organism evidence="4 5">
    <name type="scientific">Helobdella robusta</name>
    <name type="common">Californian leech</name>
    <dbReference type="NCBI Taxonomy" id="6412"/>
    <lineage>
        <taxon>Eukaryota</taxon>
        <taxon>Metazoa</taxon>
        <taxon>Spiralia</taxon>
        <taxon>Lophotrochozoa</taxon>
        <taxon>Annelida</taxon>
        <taxon>Clitellata</taxon>
        <taxon>Hirudinea</taxon>
        <taxon>Rhynchobdellida</taxon>
        <taxon>Glossiphoniidae</taxon>
        <taxon>Helobdella</taxon>
    </lineage>
</organism>
<name>T1EDD1_HELRO</name>
<dbReference type="Proteomes" id="UP000015101">
    <property type="component" value="Unassembled WGS sequence"/>
</dbReference>
<feature type="domain" description="UDENN" evidence="2">
    <location>
        <begin position="1"/>
        <end position="320"/>
    </location>
</feature>
<dbReference type="RefSeq" id="XP_009027048.1">
    <property type="nucleotide sequence ID" value="XM_009028800.1"/>
</dbReference>
<dbReference type="OrthoDB" id="10266080at2759"/>
<reference evidence="3 5" key="2">
    <citation type="journal article" date="2013" name="Nature">
        <title>Insights into bilaterian evolution from three spiralian genomes.</title>
        <authorList>
            <person name="Simakov O."/>
            <person name="Marletaz F."/>
            <person name="Cho S.J."/>
            <person name="Edsinger-Gonzales E."/>
            <person name="Havlak P."/>
            <person name="Hellsten U."/>
            <person name="Kuo D.H."/>
            <person name="Larsson T."/>
            <person name="Lv J."/>
            <person name="Arendt D."/>
            <person name="Savage R."/>
            <person name="Osoegawa K."/>
            <person name="de Jong P."/>
            <person name="Grimwood J."/>
            <person name="Chapman J.A."/>
            <person name="Shapiro H."/>
            <person name="Aerts A."/>
            <person name="Otillar R.P."/>
            <person name="Terry A.Y."/>
            <person name="Boore J.L."/>
            <person name="Grigoriev I.V."/>
            <person name="Lindberg D.R."/>
            <person name="Seaver E.C."/>
            <person name="Weisblat D.A."/>
            <person name="Putnam N.H."/>
            <person name="Rokhsar D.S."/>
        </authorList>
    </citation>
    <scope>NUCLEOTIDE SEQUENCE</scope>
</reference>
<dbReference type="PANTHER" id="PTHR15288:SF0">
    <property type="entry name" value="UDENN DOMAIN-CONTAINING PROTEIN"/>
    <property type="match status" value="1"/>
</dbReference>
<dbReference type="InterPro" id="IPR005112">
    <property type="entry name" value="dDENN_dom"/>
</dbReference>
<dbReference type="KEGG" id="hro:HELRODRAFT_102916"/>
<dbReference type="PROSITE" id="PS50211">
    <property type="entry name" value="DENN"/>
    <property type="match status" value="1"/>
</dbReference>
<dbReference type="SMART" id="SM00801">
    <property type="entry name" value="dDENN"/>
    <property type="match status" value="1"/>
</dbReference>
<dbReference type="Gene3D" id="3.40.50.11500">
    <property type="match status" value="1"/>
</dbReference>
<dbReference type="AlphaFoldDB" id="T1EDD1"/>
<dbReference type="FunFam" id="3.40.50.11500:FF:000004">
    <property type="entry name" value="DENN domain-containing protein 2C isoform X1"/>
    <property type="match status" value="1"/>
</dbReference>
<protein>
    <recommendedName>
        <fullName evidence="2">UDENN domain-containing protein</fullName>
    </recommendedName>
</protein>
<dbReference type="EMBL" id="AMQM01007076">
    <property type="status" value="NOT_ANNOTATED_CDS"/>
    <property type="molecule type" value="Genomic_DNA"/>
</dbReference>
<sequence length="373" mass="43228">MFSFFLTTATGDRKFCWCFRFLPTDTNIPEAICIVSAIGETCLYQQLLRVLKQAREYSAALARQTMQAAYKLKFPKVKKELYIVAEVCVRACLYVCLFVRSFVCLFVCSFALGLLLQLMATILLERKVILVARRISTLSSCIMSICTLLYPFSWPHTLITVLPPSLADVIDSPAPYILGVLSCFKHLLEEYQLSEVLIVNLDEGYFMKWMGDEGHILPKKIQRALMLALSDVHLAHDNTGKTACITDVTMTEAFVRMFVEMCGHYCDFIRYDANKSSLFQREEFVRAVSSNSIRLFLDWFSRTPMFQVFITDRLKENTNQDLFDQRIKEYRREMEYLSNNKAANMKVIRDKLLNFFKNYGTKLKKTMKKNSYV</sequence>
<feature type="transmembrane region" description="Helical" evidence="1">
    <location>
        <begin position="97"/>
        <end position="123"/>
    </location>
</feature>
<dbReference type="Pfam" id="PF03455">
    <property type="entry name" value="dDENN"/>
    <property type="match status" value="1"/>
</dbReference>
<dbReference type="GeneID" id="20194583"/>
<keyword evidence="1" id="KW-0812">Transmembrane</keyword>
<keyword evidence="1" id="KW-1133">Transmembrane helix</keyword>
<dbReference type="SMART" id="SM00799">
    <property type="entry name" value="DENN"/>
    <property type="match status" value="1"/>
</dbReference>
<keyword evidence="1" id="KW-0472">Membrane</keyword>
<dbReference type="HOGENOM" id="CLU_008196_5_0_1"/>
<dbReference type="PANTHER" id="PTHR15288">
    <property type="entry name" value="DENN DOMAIN-CONTAINING PROTEIN 2"/>
    <property type="match status" value="1"/>
</dbReference>
<evidence type="ECO:0000313" key="4">
    <source>
        <dbReference type="EnsemblMetazoa" id="HelroP102916"/>
    </source>
</evidence>
<accession>T1EDD1</accession>
<dbReference type="OMA" id="FITHREV"/>
<dbReference type="STRING" id="6412.T1EDD1"/>